<reference evidence="2" key="1">
    <citation type="journal article" date="2013" name="Nat. Genet.">
        <title>The duck genome and transcriptome provide insight into an avian influenza virus reservoir species.</title>
        <authorList>
            <person name="Huang Y."/>
            <person name="Li Y."/>
            <person name="Burt D.W."/>
            <person name="Chen H."/>
            <person name="Zhang Y."/>
            <person name="Qian W."/>
            <person name="Kim H."/>
            <person name="Gan S."/>
            <person name="Zhao Y."/>
            <person name="Li J."/>
            <person name="Yi K."/>
            <person name="Feng H."/>
            <person name="Zhu P."/>
            <person name="Li B."/>
            <person name="Liu Q."/>
            <person name="Fairley S."/>
            <person name="Magor K.E."/>
            <person name="Du Z."/>
            <person name="Hu X."/>
            <person name="Goodman L."/>
            <person name="Tafer H."/>
            <person name="Vignal A."/>
            <person name="Lee T."/>
            <person name="Kim K.W."/>
            <person name="Sheng Z."/>
            <person name="An Y."/>
            <person name="Searle S."/>
            <person name="Herrero J."/>
            <person name="Groenen M.A."/>
            <person name="Crooijmans R.P."/>
            <person name="Faraut T."/>
            <person name="Cai Q."/>
            <person name="Webster R.G."/>
            <person name="Aldridge J.R."/>
            <person name="Warren W.C."/>
            <person name="Bartschat S."/>
            <person name="Kehr S."/>
            <person name="Marz M."/>
            <person name="Stadler P.F."/>
            <person name="Smith J."/>
            <person name="Kraus R.H."/>
            <person name="Zhao Y."/>
            <person name="Ren L."/>
            <person name="Fei J."/>
            <person name="Morisson M."/>
            <person name="Kaiser P."/>
            <person name="Griffin D.K."/>
            <person name="Rao M."/>
            <person name="Pitel F."/>
            <person name="Wang J."/>
            <person name="Li N."/>
        </authorList>
    </citation>
    <scope>NUCLEOTIDE SEQUENCE [LARGE SCALE GENOMIC DNA]</scope>
</reference>
<dbReference type="EMBL" id="KB742714">
    <property type="protein sequence ID" value="EOB05135.1"/>
    <property type="molecule type" value="Genomic_DNA"/>
</dbReference>
<proteinExistence type="predicted"/>
<accession>R0LTN7</accession>
<dbReference type="AlphaFoldDB" id="R0LTN7"/>
<evidence type="ECO:0000313" key="2">
    <source>
        <dbReference type="Proteomes" id="UP000296049"/>
    </source>
</evidence>
<gene>
    <name evidence="1" type="ORF">Anapl_03512</name>
</gene>
<protein>
    <submittedName>
        <fullName evidence="1">Uncharacterized protein</fullName>
    </submittedName>
</protein>
<dbReference type="Proteomes" id="UP000296049">
    <property type="component" value="Unassembled WGS sequence"/>
</dbReference>
<evidence type="ECO:0000313" key="1">
    <source>
        <dbReference type="EMBL" id="EOB05135.1"/>
    </source>
</evidence>
<name>R0LTN7_ANAPL</name>
<sequence length="92" mass="10489">MLWNEANQIILLSVSEENSPLILSIVPAGTLLEPPYTAWFPMPNPDSRPQKILWGTDIPAQYIPLHTRKNKSKGFKCKAEGIQGIRQEYKRN</sequence>
<keyword evidence="2" id="KW-1185">Reference proteome</keyword>
<organism evidence="1 2">
    <name type="scientific">Anas platyrhynchos</name>
    <name type="common">Mallard</name>
    <name type="synonym">Anas boschas</name>
    <dbReference type="NCBI Taxonomy" id="8839"/>
    <lineage>
        <taxon>Eukaryota</taxon>
        <taxon>Metazoa</taxon>
        <taxon>Chordata</taxon>
        <taxon>Craniata</taxon>
        <taxon>Vertebrata</taxon>
        <taxon>Euteleostomi</taxon>
        <taxon>Archelosauria</taxon>
        <taxon>Archosauria</taxon>
        <taxon>Dinosauria</taxon>
        <taxon>Saurischia</taxon>
        <taxon>Theropoda</taxon>
        <taxon>Coelurosauria</taxon>
        <taxon>Aves</taxon>
        <taxon>Neognathae</taxon>
        <taxon>Galloanserae</taxon>
        <taxon>Anseriformes</taxon>
        <taxon>Anatidae</taxon>
        <taxon>Anatinae</taxon>
        <taxon>Anas</taxon>
    </lineage>
</organism>